<comment type="function">
    <text evidence="10">Heme chaperone required for the biogenesis of c-type cytochromes. Transiently binds heme delivered by CcmC and transfers the heme to apo-cytochromes in a process facilitated by CcmF and CcmH.</text>
</comment>
<dbReference type="NCBIfam" id="NF009729">
    <property type="entry name" value="PRK13254.1-3"/>
    <property type="match status" value="1"/>
</dbReference>
<feature type="binding site" description="covalent" evidence="10">
    <location>
        <position position="122"/>
    </location>
    <ligand>
        <name>heme</name>
        <dbReference type="ChEBI" id="CHEBI:30413"/>
    </ligand>
</feature>
<evidence type="ECO:0000256" key="3">
    <source>
        <dbReference type="ARBA" id="ARBA00022692"/>
    </source>
</evidence>
<reference evidence="11 12" key="1">
    <citation type="submission" date="2020-12" db="EMBL/GenBank/DDBJ databases">
        <authorList>
            <person name="Lu T."/>
            <person name="Wang Q."/>
            <person name="Han X."/>
        </authorList>
    </citation>
    <scope>NUCLEOTIDE SEQUENCE [LARGE SCALE GENOMIC DNA]</scope>
    <source>
        <strain evidence="11 12">WQ 585</strain>
    </source>
</reference>
<dbReference type="Gene3D" id="2.40.50.140">
    <property type="entry name" value="Nucleic acid-binding proteins"/>
    <property type="match status" value="1"/>
</dbReference>
<evidence type="ECO:0000256" key="9">
    <source>
        <dbReference type="ARBA" id="ARBA00023136"/>
    </source>
</evidence>
<proteinExistence type="inferred from homology"/>
<keyword evidence="5 10" id="KW-0201">Cytochrome c-type biogenesis</keyword>
<keyword evidence="7 10" id="KW-1133">Transmembrane helix</keyword>
<comment type="caution">
    <text evidence="11">The sequence shown here is derived from an EMBL/GenBank/DDBJ whole genome shotgun (WGS) entry which is preliminary data.</text>
</comment>
<protein>
    <recommendedName>
        <fullName evidence="10">Cytochrome c-type biogenesis protein CcmE</fullName>
    </recommendedName>
    <alternativeName>
        <fullName evidence="10">Cytochrome c maturation protein E</fullName>
    </alternativeName>
    <alternativeName>
        <fullName evidence="10">Heme chaperone CcmE</fullName>
    </alternativeName>
</protein>
<comment type="similarity">
    <text evidence="10">Belongs to the CcmE/CycJ family.</text>
</comment>
<dbReference type="EMBL" id="JAENGP010000006">
    <property type="protein sequence ID" value="MBK1780936.1"/>
    <property type="molecule type" value="Genomic_DNA"/>
</dbReference>
<evidence type="ECO:0000313" key="11">
    <source>
        <dbReference type="EMBL" id="MBK1780936.1"/>
    </source>
</evidence>
<keyword evidence="8 10" id="KW-0408">Iron</keyword>
<gene>
    <name evidence="10 11" type="primary">ccmE</name>
    <name evidence="10" type="synonym">cycJ</name>
    <name evidence="11" type="ORF">JHL22_06885</name>
</gene>
<dbReference type="SUPFAM" id="SSF82093">
    <property type="entry name" value="Heme chaperone CcmE"/>
    <property type="match status" value="1"/>
</dbReference>
<organism evidence="11 12">
    <name type="scientific">Advenella mandrilli</name>
    <dbReference type="NCBI Taxonomy" id="2800330"/>
    <lineage>
        <taxon>Bacteria</taxon>
        <taxon>Pseudomonadati</taxon>
        <taxon>Pseudomonadota</taxon>
        <taxon>Betaproteobacteria</taxon>
        <taxon>Burkholderiales</taxon>
        <taxon>Alcaligenaceae</taxon>
    </lineage>
</organism>
<sequence length="149" mass="16539">MSPRKKRLLWVVAAVAVLGIISIFVVQALRQNMVFFYTPTEVQQGKVGSQEYFRIGGMVTAGSLQRQTDGITVAFAIDDGATRIPVHYKGILPDLFKEGQGAVAQGYWNGQVFTAKEVLAKHDENYMPPEAQMAIDQQHQTAKTLKLEQ</sequence>
<dbReference type="InterPro" id="IPR004329">
    <property type="entry name" value="CcmE"/>
</dbReference>
<keyword evidence="4 10" id="KW-0479">Metal-binding</keyword>
<evidence type="ECO:0000256" key="7">
    <source>
        <dbReference type="ARBA" id="ARBA00022989"/>
    </source>
</evidence>
<dbReference type="PANTHER" id="PTHR34128:SF2">
    <property type="entry name" value="CYTOCHROME C-TYPE BIOGENESIS PROTEIN CCME HOMOLOG, MITOCHONDRIAL"/>
    <property type="match status" value="1"/>
</dbReference>
<keyword evidence="3 10" id="KW-0812">Transmembrane</keyword>
<evidence type="ECO:0000256" key="5">
    <source>
        <dbReference type="ARBA" id="ARBA00022748"/>
    </source>
</evidence>
<dbReference type="PANTHER" id="PTHR34128">
    <property type="entry name" value="CYTOCHROME C-TYPE BIOGENESIS PROTEIN CCME HOMOLOG, MITOCHONDRIAL"/>
    <property type="match status" value="1"/>
</dbReference>
<feature type="topological domain" description="Extracellular" evidence="10">
    <location>
        <begin position="29"/>
        <end position="149"/>
    </location>
</feature>
<evidence type="ECO:0000256" key="2">
    <source>
        <dbReference type="ARBA" id="ARBA00022617"/>
    </source>
</evidence>
<evidence type="ECO:0000256" key="8">
    <source>
        <dbReference type="ARBA" id="ARBA00023004"/>
    </source>
</evidence>
<dbReference type="Pfam" id="PF03100">
    <property type="entry name" value="CcmE"/>
    <property type="match status" value="1"/>
</dbReference>
<feature type="topological domain" description="Cytoplasmic" evidence="10">
    <location>
        <begin position="1"/>
        <end position="7"/>
    </location>
</feature>
<keyword evidence="10" id="KW-1003">Cell membrane</keyword>
<keyword evidence="6 10" id="KW-0735">Signal-anchor</keyword>
<dbReference type="NCBIfam" id="NF009727">
    <property type="entry name" value="PRK13254.1-1"/>
    <property type="match status" value="1"/>
</dbReference>
<evidence type="ECO:0000256" key="6">
    <source>
        <dbReference type="ARBA" id="ARBA00022968"/>
    </source>
</evidence>
<keyword evidence="9 10" id="KW-0472">Membrane</keyword>
<comment type="subcellular location">
    <subcellularLocation>
        <location evidence="10">Cell membrane</location>
        <topology evidence="10">Single-pass type II membrane protein</topology>
    </subcellularLocation>
    <subcellularLocation>
        <location evidence="1">Membrane</location>
    </subcellularLocation>
</comment>
<dbReference type="InterPro" id="IPR012340">
    <property type="entry name" value="NA-bd_OB-fold"/>
</dbReference>
<dbReference type="Proteomes" id="UP000635316">
    <property type="component" value="Unassembled WGS sequence"/>
</dbReference>
<keyword evidence="12" id="KW-1185">Reference proteome</keyword>
<dbReference type="HAMAP" id="MF_01959">
    <property type="entry name" value="CcmE"/>
    <property type="match status" value="1"/>
</dbReference>
<feature type="binding site" description="axial binding residue" evidence="10">
    <location>
        <position position="126"/>
    </location>
    <ligand>
        <name>heme</name>
        <dbReference type="ChEBI" id="CHEBI:30413"/>
    </ligand>
    <ligandPart>
        <name>Fe</name>
        <dbReference type="ChEBI" id="CHEBI:18248"/>
    </ligandPart>
</feature>
<name>A0ABS1EBH2_9BURK</name>
<evidence type="ECO:0000313" key="12">
    <source>
        <dbReference type="Proteomes" id="UP000635316"/>
    </source>
</evidence>
<evidence type="ECO:0000256" key="1">
    <source>
        <dbReference type="ARBA" id="ARBA00004370"/>
    </source>
</evidence>
<evidence type="ECO:0000256" key="4">
    <source>
        <dbReference type="ARBA" id="ARBA00022723"/>
    </source>
</evidence>
<dbReference type="NCBIfam" id="NF009731">
    <property type="entry name" value="PRK13254.1-5"/>
    <property type="match status" value="1"/>
</dbReference>
<dbReference type="InterPro" id="IPR036127">
    <property type="entry name" value="CcmE-like_sf"/>
</dbReference>
<evidence type="ECO:0000256" key="10">
    <source>
        <dbReference type="HAMAP-Rule" id="MF_01959"/>
    </source>
</evidence>
<keyword evidence="2 10" id="KW-0349">Heme</keyword>
<dbReference type="RefSeq" id="WP_200235320.1">
    <property type="nucleotide sequence ID" value="NZ_JAENGP010000006.1"/>
</dbReference>
<accession>A0ABS1EBH2</accession>